<sequence length="65" mass="7189">MSEQPKQQGPDRARIDRARLDRIFGTVLPETTDDERDPSGAPQSGAARAAASDEWLRRNVPPHHG</sequence>
<comment type="caution">
    <text evidence="2">The sequence shown here is derived from an EMBL/GenBank/DDBJ whole genome shotgun (WGS) entry which is preliminary data.</text>
</comment>
<accession>A0A9X4M074</accession>
<proteinExistence type="predicted"/>
<evidence type="ECO:0000313" key="3">
    <source>
        <dbReference type="Proteomes" id="UP001152755"/>
    </source>
</evidence>
<evidence type="ECO:0000313" key="2">
    <source>
        <dbReference type="EMBL" id="MDG3014801.1"/>
    </source>
</evidence>
<reference evidence="2" key="1">
    <citation type="submission" date="2022-08" db="EMBL/GenBank/DDBJ databases">
        <title>Genome analysis of Corynebacteriales strain.</title>
        <authorList>
            <person name="Lee S.D."/>
        </authorList>
    </citation>
    <scope>NUCLEOTIDE SEQUENCE</scope>
    <source>
        <strain evidence="2">D3-21</strain>
    </source>
</reference>
<organism evidence="2 3">
    <name type="scientific">Speluncibacter jeojiensis</name>
    <dbReference type="NCBI Taxonomy" id="2710754"/>
    <lineage>
        <taxon>Bacteria</taxon>
        <taxon>Bacillati</taxon>
        <taxon>Actinomycetota</taxon>
        <taxon>Actinomycetes</taxon>
        <taxon>Mycobacteriales</taxon>
        <taxon>Speluncibacteraceae</taxon>
        <taxon>Speluncibacter</taxon>
    </lineage>
</organism>
<evidence type="ECO:0000256" key="1">
    <source>
        <dbReference type="SAM" id="MobiDB-lite"/>
    </source>
</evidence>
<dbReference type="EMBL" id="JANRHA010000005">
    <property type="protein sequence ID" value="MDG3014801.1"/>
    <property type="molecule type" value="Genomic_DNA"/>
</dbReference>
<dbReference type="AlphaFoldDB" id="A0A9X4M074"/>
<gene>
    <name evidence="2" type="ORF">NVS88_09555</name>
</gene>
<feature type="compositionally biased region" description="Basic and acidic residues" evidence="1">
    <location>
        <begin position="9"/>
        <end position="22"/>
    </location>
</feature>
<dbReference type="RefSeq" id="WP_277834866.1">
    <property type="nucleotide sequence ID" value="NZ_JAAIVF010000007.1"/>
</dbReference>
<feature type="compositionally biased region" description="Low complexity" evidence="1">
    <location>
        <begin position="39"/>
        <end position="52"/>
    </location>
</feature>
<feature type="region of interest" description="Disordered" evidence="1">
    <location>
        <begin position="1"/>
        <end position="65"/>
    </location>
</feature>
<dbReference type="Proteomes" id="UP001152755">
    <property type="component" value="Unassembled WGS sequence"/>
</dbReference>
<keyword evidence="3" id="KW-1185">Reference proteome</keyword>
<name>A0A9X4M074_9ACTN</name>
<protein>
    <submittedName>
        <fullName evidence="2">Uncharacterized protein</fullName>
    </submittedName>
</protein>